<sequence>MVAVPLLVTSAMLLSQPASSHGYRSQHITNDILTFAKTRNIGSIVILTCWPLGAKSEAALLMSQHGIMVSFSIKTILNSKRKPDQRSGAVIDFSCPKAAFLVRNVFVWDLFDAGTDWLVVAEEWPSEKPATERLLEAFQNVFPSSDSNVFLSVENKMENCTDACRKKLFEVYGGATVPVEGYSFQVDWNRRSDLRSALLRTCTVVRTSGKELATKTPDSLMEMDVWALMHASVIEILSHQLNFRYEMYFVNDYGWSFNGNYSGLMGLFQRGKIDLTATGIFTRPDRLPLVDYTVETFQIRRVI</sequence>
<proteinExistence type="predicted"/>
<dbReference type="AlphaFoldDB" id="A0ABD0Z7A2"/>
<organism evidence="2 3">
    <name type="scientific">Ranatra chinensis</name>
    <dbReference type="NCBI Taxonomy" id="642074"/>
    <lineage>
        <taxon>Eukaryota</taxon>
        <taxon>Metazoa</taxon>
        <taxon>Ecdysozoa</taxon>
        <taxon>Arthropoda</taxon>
        <taxon>Hexapoda</taxon>
        <taxon>Insecta</taxon>
        <taxon>Pterygota</taxon>
        <taxon>Neoptera</taxon>
        <taxon>Paraneoptera</taxon>
        <taxon>Hemiptera</taxon>
        <taxon>Heteroptera</taxon>
        <taxon>Panheteroptera</taxon>
        <taxon>Nepomorpha</taxon>
        <taxon>Nepidae</taxon>
        <taxon>Ranatrinae</taxon>
        <taxon>Ranatra</taxon>
    </lineage>
</organism>
<accession>A0ABD0Z7A2</accession>
<protein>
    <submittedName>
        <fullName evidence="2">Uncharacterized protein</fullName>
    </submittedName>
</protein>
<dbReference type="Proteomes" id="UP001558652">
    <property type="component" value="Unassembled WGS sequence"/>
</dbReference>
<evidence type="ECO:0000256" key="1">
    <source>
        <dbReference type="SAM" id="SignalP"/>
    </source>
</evidence>
<feature type="signal peptide" evidence="1">
    <location>
        <begin position="1"/>
        <end position="22"/>
    </location>
</feature>
<dbReference type="EMBL" id="JBFDAA010000001">
    <property type="protein sequence ID" value="KAL1140442.1"/>
    <property type="molecule type" value="Genomic_DNA"/>
</dbReference>
<dbReference type="SUPFAM" id="SSF53850">
    <property type="entry name" value="Periplasmic binding protein-like II"/>
    <property type="match status" value="1"/>
</dbReference>
<evidence type="ECO:0000313" key="2">
    <source>
        <dbReference type="EMBL" id="KAL1140442.1"/>
    </source>
</evidence>
<name>A0ABD0Z7A2_9HEMI</name>
<dbReference type="Gene3D" id="3.40.190.10">
    <property type="entry name" value="Periplasmic binding protein-like II"/>
    <property type="match status" value="1"/>
</dbReference>
<reference evidence="2 3" key="1">
    <citation type="submission" date="2024-07" db="EMBL/GenBank/DDBJ databases">
        <title>Chromosome-level genome assembly of the water stick insect Ranatra chinensis (Heteroptera: Nepidae).</title>
        <authorList>
            <person name="Liu X."/>
        </authorList>
    </citation>
    <scope>NUCLEOTIDE SEQUENCE [LARGE SCALE GENOMIC DNA]</scope>
    <source>
        <strain evidence="2">Cailab_2021Rc</strain>
        <tissue evidence="2">Muscle</tissue>
    </source>
</reference>
<comment type="caution">
    <text evidence="2">The sequence shown here is derived from an EMBL/GenBank/DDBJ whole genome shotgun (WGS) entry which is preliminary data.</text>
</comment>
<evidence type="ECO:0000313" key="3">
    <source>
        <dbReference type="Proteomes" id="UP001558652"/>
    </source>
</evidence>
<keyword evidence="3" id="KW-1185">Reference proteome</keyword>
<gene>
    <name evidence="2" type="ORF">AAG570_000374</name>
</gene>
<keyword evidence="1" id="KW-0732">Signal</keyword>
<feature type="chain" id="PRO_5044836993" evidence="1">
    <location>
        <begin position="23"/>
        <end position="303"/>
    </location>
</feature>